<evidence type="ECO:0000256" key="1">
    <source>
        <dbReference type="SAM" id="MobiDB-lite"/>
    </source>
</evidence>
<keyword evidence="3" id="KW-0732">Signal</keyword>
<keyword evidence="2" id="KW-0472">Membrane</keyword>
<feature type="compositionally biased region" description="Polar residues" evidence="1">
    <location>
        <begin position="234"/>
        <end position="258"/>
    </location>
</feature>
<accession>A0A2I2F9M8</accession>
<reference evidence="4 5" key="1">
    <citation type="submission" date="2017-12" db="EMBL/GenBank/DDBJ databases">
        <authorList>
            <consortium name="DOE Joint Genome Institute"/>
            <person name="Haridas S."/>
            <person name="Kjaerbolling I."/>
            <person name="Vesth T.C."/>
            <person name="Frisvad J.C."/>
            <person name="Nybo J.L."/>
            <person name="Theobald S."/>
            <person name="Kuo A."/>
            <person name="Bowyer P."/>
            <person name="Matsuda Y."/>
            <person name="Mondo S."/>
            <person name="Lyhne E.K."/>
            <person name="Kogle M.E."/>
            <person name="Clum A."/>
            <person name="Lipzen A."/>
            <person name="Salamov A."/>
            <person name="Ngan C.Y."/>
            <person name="Daum C."/>
            <person name="Chiniquy J."/>
            <person name="Barry K."/>
            <person name="LaButti K."/>
            <person name="Simmons B.A."/>
            <person name="Magnuson J.K."/>
            <person name="Mortensen U.H."/>
            <person name="Larsen T.O."/>
            <person name="Grigoriev I.V."/>
            <person name="Baker S.E."/>
            <person name="Andersen M.R."/>
            <person name="Nordberg H.P."/>
            <person name="Cantor M.N."/>
            <person name="Hua S.X."/>
        </authorList>
    </citation>
    <scope>NUCLEOTIDE SEQUENCE [LARGE SCALE GENOMIC DNA]</scope>
    <source>
        <strain evidence="4 5">CBS 102.13</strain>
    </source>
</reference>
<organism evidence="4 5">
    <name type="scientific">Aspergillus candidus</name>
    <dbReference type="NCBI Taxonomy" id="41067"/>
    <lineage>
        <taxon>Eukaryota</taxon>
        <taxon>Fungi</taxon>
        <taxon>Dikarya</taxon>
        <taxon>Ascomycota</taxon>
        <taxon>Pezizomycotina</taxon>
        <taxon>Eurotiomycetes</taxon>
        <taxon>Eurotiomycetidae</taxon>
        <taxon>Eurotiales</taxon>
        <taxon>Aspergillaceae</taxon>
        <taxon>Aspergillus</taxon>
        <taxon>Aspergillus subgen. Circumdati</taxon>
    </lineage>
</organism>
<dbReference type="AlphaFoldDB" id="A0A2I2F9M8"/>
<keyword evidence="5" id="KW-1185">Reference proteome</keyword>
<sequence length="270" mass="28157">MLSRYLLGLALSAAVCAQTCYYPDKKTVAKGYSPCFSGDQPSHCCSERSVCLTNGFCMDMSPPYTLARGACTDQNWDGGSCEDPCWPVVGSRTGGCSIVLYNNRDGVSTYCPNSIVANSSHSIGCAGEAEPITIKPGDIITDRGVLAKASCAKDTIDPTAVATPLPSPTPTGAGQCKESSSTRAAIGAGVGVPLGVIAILGLCWGLYERRKRYQLLGSAQGVMMQEQHYNTVPASTSSTAMGGVTPISSPGYNRSVNVAPQELGNDGYNK</sequence>
<dbReference type="Proteomes" id="UP000234585">
    <property type="component" value="Unassembled WGS sequence"/>
</dbReference>
<evidence type="ECO:0000313" key="5">
    <source>
        <dbReference type="Proteomes" id="UP000234585"/>
    </source>
</evidence>
<dbReference type="EMBL" id="KZ559144">
    <property type="protein sequence ID" value="PLB37321.1"/>
    <property type="molecule type" value="Genomic_DNA"/>
</dbReference>
<keyword evidence="2" id="KW-0812">Transmembrane</keyword>
<feature type="signal peptide" evidence="3">
    <location>
        <begin position="1"/>
        <end position="17"/>
    </location>
</feature>
<evidence type="ECO:0000256" key="3">
    <source>
        <dbReference type="SAM" id="SignalP"/>
    </source>
</evidence>
<name>A0A2I2F9M8_ASPCN</name>
<feature type="region of interest" description="Disordered" evidence="1">
    <location>
        <begin position="234"/>
        <end position="270"/>
    </location>
</feature>
<evidence type="ECO:0000256" key="2">
    <source>
        <dbReference type="SAM" id="Phobius"/>
    </source>
</evidence>
<proteinExistence type="predicted"/>
<dbReference type="RefSeq" id="XP_024671333.1">
    <property type="nucleotide sequence ID" value="XM_024818910.1"/>
</dbReference>
<protein>
    <recommendedName>
        <fullName evidence="6">Mid2 domain-containing protein</fullName>
    </recommendedName>
</protein>
<evidence type="ECO:0008006" key="6">
    <source>
        <dbReference type="Google" id="ProtNLM"/>
    </source>
</evidence>
<keyword evidence="2" id="KW-1133">Transmembrane helix</keyword>
<feature type="chain" id="PRO_5014199099" description="Mid2 domain-containing protein" evidence="3">
    <location>
        <begin position="18"/>
        <end position="270"/>
    </location>
</feature>
<feature type="transmembrane region" description="Helical" evidence="2">
    <location>
        <begin position="184"/>
        <end position="207"/>
    </location>
</feature>
<dbReference type="OrthoDB" id="5215637at2759"/>
<dbReference type="GeneID" id="36526070"/>
<gene>
    <name evidence="4" type="ORF">BDW47DRAFT_39315</name>
</gene>
<evidence type="ECO:0000313" key="4">
    <source>
        <dbReference type="EMBL" id="PLB37321.1"/>
    </source>
</evidence>